<evidence type="ECO:0000256" key="1">
    <source>
        <dbReference type="SAM" id="MobiDB-lite"/>
    </source>
</evidence>
<feature type="region of interest" description="Disordered" evidence="1">
    <location>
        <begin position="333"/>
        <end position="364"/>
    </location>
</feature>
<dbReference type="AlphaFoldDB" id="M1XRY2"/>
<dbReference type="GeneID" id="14651561"/>
<dbReference type="InterPro" id="IPR003673">
    <property type="entry name" value="CoA-Trfase_fam_III"/>
</dbReference>
<dbReference type="eggNOG" id="arCOG02304">
    <property type="taxonomic scope" value="Archaea"/>
</dbReference>
<dbReference type="InterPro" id="IPR050509">
    <property type="entry name" value="CoA-transferase_III"/>
</dbReference>
<dbReference type="Gene3D" id="3.40.50.10540">
    <property type="entry name" value="Crotonobetainyl-coa:carnitine coa-transferase, domain 1"/>
    <property type="match status" value="1"/>
</dbReference>
<dbReference type="PANTHER" id="PTHR48228">
    <property type="entry name" value="SUCCINYL-COA--D-CITRAMALATE COA-TRANSFERASE"/>
    <property type="match status" value="1"/>
</dbReference>
<gene>
    <name evidence="2" type="ordered locus">Nmlp_2880</name>
</gene>
<dbReference type="InterPro" id="IPR044855">
    <property type="entry name" value="CoA-Trfase_III_dom3_sf"/>
</dbReference>
<evidence type="ECO:0000313" key="2">
    <source>
        <dbReference type="EMBL" id="CCQ37031.1"/>
    </source>
</evidence>
<reference evidence="2 3" key="1">
    <citation type="journal article" date="2013" name="Genome Announc.">
        <title>Genome of the haloarchaeon Natronomonas moolapensis, a neutrophilic member of a previously haloalkaliphilic genus.</title>
        <authorList>
            <person name="Dyall-Smith M.L."/>
            <person name="Pfeiffer F."/>
            <person name="Oberwinkler T."/>
            <person name="Klee K."/>
            <person name="Rampp M."/>
            <person name="Palm P."/>
            <person name="Gross K."/>
            <person name="Schuster S.C."/>
            <person name="Oesterhelt D."/>
        </authorList>
    </citation>
    <scope>NUCLEOTIDE SEQUENCE [LARGE SCALE GENOMIC DNA]</scope>
    <source>
        <strain evidence="3">DSM 18674 / JCM 14361 / 8.8.11</strain>
    </source>
</reference>
<dbReference type="GO" id="GO:0016740">
    <property type="term" value="F:transferase activity"/>
    <property type="evidence" value="ECO:0007669"/>
    <property type="project" value="UniProtKB-KW"/>
</dbReference>
<keyword evidence="2" id="KW-0808">Transferase</keyword>
<evidence type="ECO:0000313" key="3">
    <source>
        <dbReference type="Proteomes" id="UP000011867"/>
    </source>
</evidence>
<dbReference type="PANTHER" id="PTHR48228:SF5">
    <property type="entry name" value="ALPHA-METHYLACYL-COA RACEMASE"/>
    <property type="match status" value="1"/>
</dbReference>
<dbReference type="SUPFAM" id="SSF89796">
    <property type="entry name" value="CoA-transferase family III (CaiB/BaiF)"/>
    <property type="match status" value="1"/>
</dbReference>
<feature type="compositionally biased region" description="Basic and acidic residues" evidence="1">
    <location>
        <begin position="349"/>
        <end position="364"/>
    </location>
</feature>
<protein>
    <submittedName>
        <fullName evidence="2">Family 3 CoA transferase</fullName>
        <ecNumber evidence="2">2.8.3.-</ecNumber>
    </submittedName>
</protein>
<dbReference type="Proteomes" id="UP000011867">
    <property type="component" value="Chromosome"/>
</dbReference>
<name>M1XRY2_NATM8</name>
<dbReference type="InterPro" id="IPR023606">
    <property type="entry name" value="CoA-Trfase_III_dom_1_sf"/>
</dbReference>
<dbReference type="Pfam" id="PF02515">
    <property type="entry name" value="CoA_transf_3"/>
    <property type="match status" value="1"/>
</dbReference>
<accession>M1XRY2</accession>
<proteinExistence type="predicted"/>
<dbReference type="OrthoDB" id="28444at2157"/>
<dbReference type="EMBL" id="HF582854">
    <property type="protein sequence ID" value="CCQ37031.1"/>
    <property type="molecule type" value="Genomic_DNA"/>
</dbReference>
<dbReference type="Gene3D" id="3.30.1540.10">
    <property type="entry name" value="formyl-coa transferase, domain 3"/>
    <property type="match status" value="1"/>
</dbReference>
<dbReference type="EC" id="2.8.3.-" evidence="2"/>
<dbReference type="HOGENOM" id="CLU_033975_2_1_2"/>
<keyword evidence="3" id="KW-1185">Reference proteome</keyword>
<dbReference type="RefSeq" id="WP_015409794.1">
    <property type="nucleotide sequence ID" value="NC_020388.1"/>
</dbReference>
<organism evidence="2 3">
    <name type="scientific">Natronomonas moolapensis (strain DSM 18674 / CECT 7526 / JCM 14361 / 8.8.11)</name>
    <dbReference type="NCBI Taxonomy" id="268739"/>
    <lineage>
        <taxon>Archaea</taxon>
        <taxon>Methanobacteriati</taxon>
        <taxon>Methanobacteriota</taxon>
        <taxon>Stenosarchaea group</taxon>
        <taxon>Halobacteria</taxon>
        <taxon>Halobacteriales</taxon>
        <taxon>Natronomonadaceae</taxon>
        <taxon>Natronomonas</taxon>
    </lineage>
</organism>
<sequence>MRLDGIRVLDLTRLLPGPYATQLLADAGADVIKVEDTKSGDYAREMPPTTDEGIGAIFDAVNRGKRSVALDLKSDGGQTAFYDLLEDADVVVESFRPGVAERLGVGYDAVSERRPDVVYCSLTGYGQNGPYADRPSHDLNCIGLSGLLDMNRRSVDEAPRLPGYQIADIGGGLLAAFAVCSALLSRELGNSGGEYLDVSMTDAVVAFSQTVAPDALRGSDPRPGETPFTGEYPCYGVYEASDGNYVTFGALEPKFFEAFCAAVDRPELAAEHTSEDPSVRAALRAELESIFAERTRDEWVSLLADVDTAFGGVYTPEEALEHPQIEARGYVRRPDDGAPRIGFPVRGSDVPRADGRALPDHGEHTVPILEAAGYDADTIDRLRSDDAIK</sequence>
<dbReference type="STRING" id="268739.Nmlp_2880"/>
<dbReference type="KEGG" id="nmo:Nmlp_2880"/>